<dbReference type="Pfam" id="PF08241">
    <property type="entry name" value="Methyltransf_11"/>
    <property type="match status" value="1"/>
</dbReference>
<dbReference type="RefSeq" id="WP_072561215.1">
    <property type="nucleotide sequence ID" value="NZ_CP017921.1"/>
</dbReference>
<dbReference type="PANTHER" id="PTHR22809:SF11">
    <property type="entry name" value="TRNA N(3)-METHYLCYTIDINE METHYLTRANSFERASE METTL2"/>
    <property type="match status" value="1"/>
</dbReference>
<reference evidence="6 8" key="2">
    <citation type="submission" date="2016-10" db="EMBL/GenBank/DDBJ databases">
        <authorList>
            <person name="de Groot N.N."/>
        </authorList>
    </citation>
    <scope>NUCLEOTIDE SEQUENCE [LARGE SCALE GENOMIC DNA]</scope>
    <source>
        <strain evidence="6 8">Z-7982</strain>
    </source>
</reference>
<dbReference type="KEGG" id="mhaz:BHR79_04190"/>
<gene>
    <name evidence="4" type="ORF">BHR79_04190</name>
    <name evidence="5" type="ORF">EFE40_08365</name>
    <name evidence="6" type="ORF">SAMN04515625_1536</name>
</gene>
<dbReference type="EMBL" id="FNMU01000004">
    <property type="protein sequence ID" value="SDW73695.1"/>
    <property type="molecule type" value="Genomic_DNA"/>
</dbReference>
<sequence length="216" mass="24933">MACEHFSAWDEEYRHVRWAGPLDISSLQEELEGGELILDAGCGHGRYAIPLSREYTTMGCDVSQRGLLRLQEKAELPLCRASITDLPFPEDSFDVVLCQGVLQHLFEAERKQAADQMTNVLKPEGKLIFEAFGREDMRYGGAAVEQHTFRRKNGIIYHYFTMEELEGLFDKLDISKKENRLKKKIFRGEEYIRHSIFLVARKPSEEDAKMVEQDNQ</sequence>
<dbReference type="GO" id="GO:0052735">
    <property type="term" value="F:tRNA (cytidine-3-)-methyltransferase activity"/>
    <property type="evidence" value="ECO:0007669"/>
    <property type="project" value="TreeGrafter"/>
</dbReference>
<feature type="domain" description="Methyltransferase type 11" evidence="3">
    <location>
        <begin position="38"/>
        <end position="129"/>
    </location>
</feature>
<reference evidence="5 9" key="3">
    <citation type="submission" date="2018-10" db="EMBL/GenBank/DDBJ databases">
        <title>Cultivation of a novel Methanohalophilus strain from Kebrit Deep of the Red Sea and a genomic comparison of members of the genus Methanohalophilus.</title>
        <authorList>
            <person name="Guan Y."/>
            <person name="Ngugi D.K."/>
            <person name="Stingl U."/>
        </authorList>
    </citation>
    <scope>NUCLEOTIDE SEQUENCE [LARGE SCALE GENOMIC DNA]</scope>
    <source>
        <strain evidence="5 9">DSM 3094</strain>
    </source>
</reference>
<dbReference type="GO" id="GO:0032259">
    <property type="term" value="P:methylation"/>
    <property type="evidence" value="ECO:0007669"/>
    <property type="project" value="UniProtKB-KW"/>
</dbReference>
<dbReference type="PANTHER" id="PTHR22809">
    <property type="entry name" value="METHYLTRANSFERASE-RELATED"/>
    <property type="match status" value="1"/>
</dbReference>
<evidence type="ECO:0000313" key="4">
    <source>
        <dbReference type="EMBL" id="APH38765.1"/>
    </source>
</evidence>
<protein>
    <submittedName>
        <fullName evidence="5">Class I SAM-dependent methyltransferase</fullName>
    </submittedName>
    <submittedName>
        <fullName evidence="6">Methyltransferase domain-containing protein</fullName>
    </submittedName>
</protein>
<dbReference type="CDD" id="cd02440">
    <property type="entry name" value="AdoMet_MTases"/>
    <property type="match status" value="1"/>
</dbReference>
<evidence type="ECO:0000259" key="3">
    <source>
        <dbReference type="Pfam" id="PF08241"/>
    </source>
</evidence>
<keyword evidence="7" id="KW-1185">Reference proteome</keyword>
<dbReference type="EMBL" id="CP017921">
    <property type="protein sequence ID" value="APH38765.1"/>
    <property type="molecule type" value="Genomic_DNA"/>
</dbReference>
<dbReference type="STRING" id="2177.BHR79_04190"/>
<dbReference type="EMBL" id="RJJG01000006">
    <property type="protein sequence ID" value="RNI07958.1"/>
    <property type="molecule type" value="Genomic_DNA"/>
</dbReference>
<organism evidence="4 7">
    <name type="scientific">Methanohalophilus halophilus</name>
    <dbReference type="NCBI Taxonomy" id="2177"/>
    <lineage>
        <taxon>Archaea</taxon>
        <taxon>Methanobacteriati</taxon>
        <taxon>Methanobacteriota</taxon>
        <taxon>Stenosarchaea group</taxon>
        <taxon>Methanomicrobia</taxon>
        <taxon>Methanosarcinales</taxon>
        <taxon>Methanosarcinaceae</taxon>
        <taxon>Methanohalophilus</taxon>
    </lineage>
</organism>
<keyword evidence="2 5" id="KW-0808">Transferase</keyword>
<keyword evidence="1 5" id="KW-0489">Methyltransferase</keyword>
<evidence type="ECO:0000313" key="8">
    <source>
        <dbReference type="Proteomes" id="UP000198669"/>
    </source>
</evidence>
<dbReference type="Proteomes" id="UP000198669">
    <property type="component" value="Unassembled WGS sequence"/>
</dbReference>
<dbReference type="Gene3D" id="3.40.50.150">
    <property type="entry name" value="Vaccinia Virus protein VP39"/>
    <property type="match status" value="1"/>
</dbReference>
<evidence type="ECO:0000256" key="1">
    <source>
        <dbReference type="ARBA" id="ARBA00022603"/>
    </source>
</evidence>
<evidence type="ECO:0000313" key="7">
    <source>
        <dbReference type="Proteomes" id="UP000186879"/>
    </source>
</evidence>
<dbReference type="SUPFAM" id="SSF53335">
    <property type="entry name" value="S-adenosyl-L-methionine-dependent methyltransferases"/>
    <property type="match status" value="1"/>
</dbReference>
<dbReference type="AlphaFoldDB" id="A0A1L3Q1N3"/>
<dbReference type="InterPro" id="IPR026113">
    <property type="entry name" value="METTL2/6/8-like"/>
</dbReference>
<dbReference type="InterPro" id="IPR029063">
    <property type="entry name" value="SAM-dependent_MTases_sf"/>
</dbReference>
<reference evidence="4 7" key="1">
    <citation type="submission" date="2016-10" db="EMBL/GenBank/DDBJ databases">
        <title>Methanohalophilus halophilus.</title>
        <authorList>
            <person name="L'haridon S."/>
        </authorList>
    </citation>
    <scope>NUCLEOTIDE SEQUENCE [LARGE SCALE GENOMIC DNA]</scope>
    <source>
        <strain evidence="4 7">Z-7982</strain>
    </source>
</reference>
<name>A0A1L3Q1N3_9EURY</name>
<evidence type="ECO:0000256" key="2">
    <source>
        <dbReference type="ARBA" id="ARBA00022679"/>
    </source>
</evidence>
<evidence type="ECO:0000313" key="6">
    <source>
        <dbReference type="EMBL" id="SDW73695.1"/>
    </source>
</evidence>
<evidence type="ECO:0000313" key="9">
    <source>
        <dbReference type="Proteomes" id="UP000267921"/>
    </source>
</evidence>
<dbReference type="GeneID" id="30582936"/>
<proteinExistence type="predicted"/>
<accession>A0A1L3Q1N3</accession>
<dbReference type="OrthoDB" id="8915at2157"/>
<dbReference type="Proteomes" id="UP000267921">
    <property type="component" value="Unassembled WGS sequence"/>
</dbReference>
<dbReference type="Proteomes" id="UP000186879">
    <property type="component" value="Chromosome"/>
</dbReference>
<dbReference type="InterPro" id="IPR013216">
    <property type="entry name" value="Methyltransf_11"/>
</dbReference>
<evidence type="ECO:0000313" key="5">
    <source>
        <dbReference type="EMBL" id="RNI07958.1"/>
    </source>
</evidence>